<gene>
    <name evidence="11" type="primary">Casp4</name>
</gene>
<reference evidence="11" key="1">
    <citation type="submission" date="2025-08" db="UniProtKB">
        <authorList>
            <consortium name="RefSeq"/>
        </authorList>
    </citation>
    <scope>IDENTIFICATION</scope>
</reference>
<sequence>MEECGEEKQGIHVSLKDNAQKEWEKLQEAYNNYMKAKYGGKEIKDTKETSQRYRPLEKQELDKEKQGIDVCSEDNVQKAFEKFEQTRLNFIRAKYLGKEIKDTKESYNGKPPLKIQELDKEKQGNDVCLDDILQKTHLYLNQAQKYYTKAEHLHVLLENLSEPVASSETTDTLKTCSPEEFLRVRTERAAEIYPIKDKNERSRQALIICNIVFDHLSVRNGAKYDIIGMKKLLEGLDYTVTVKENLTAKDMASVLSEFADKPEHKLSDSTFLVFMSHGILQGICGIMHSEKNPDVLQYDTIFNIFNNKNCPDLRDKPKVIIVQACRGGNSGGVWVRDSPAALEDAPAQSPENLESDAVYMTHVEKDFITFHSTTPHNESWRNTTKGSYFIIKLIAGLQKYAWCYPLQEIFQKIQLSCEKANDIAQMPTIERSTAGRLFFLFPGN</sequence>
<dbReference type="GO" id="GO:0006508">
    <property type="term" value="P:proteolysis"/>
    <property type="evidence" value="ECO:0007669"/>
    <property type="project" value="UniProtKB-KW"/>
</dbReference>
<dbReference type="PANTHER" id="PTHR47901:SF3">
    <property type="entry name" value="CASPASE-1"/>
    <property type="match status" value="1"/>
</dbReference>
<dbReference type="InterPro" id="IPR015917">
    <property type="entry name" value="Pept_C14A"/>
</dbReference>
<dbReference type="GO" id="GO:0050727">
    <property type="term" value="P:regulation of inflammatory response"/>
    <property type="evidence" value="ECO:0007669"/>
    <property type="project" value="TreeGrafter"/>
</dbReference>
<evidence type="ECO:0000256" key="1">
    <source>
        <dbReference type="ARBA" id="ARBA00010134"/>
    </source>
</evidence>
<dbReference type="InterPro" id="IPR016129">
    <property type="entry name" value="Caspase_his_AS"/>
</dbReference>
<evidence type="ECO:0000256" key="2">
    <source>
        <dbReference type="ARBA" id="ARBA00022670"/>
    </source>
</evidence>
<comment type="similarity">
    <text evidence="1 7">Belongs to the peptidase C14A family.</text>
</comment>
<dbReference type="GO" id="GO:0072559">
    <property type="term" value="C:NLRP3 inflammasome complex"/>
    <property type="evidence" value="ECO:0007669"/>
    <property type="project" value="TreeGrafter"/>
</dbReference>
<dbReference type="InterPro" id="IPR002138">
    <property type="entry name" value="Pept_C14_p10"/>
</dbReference>
<name>A0AAX6QFF2_HETGA</name>
<dbReference type="PRINTS" id="PR00376">
    <property type="entry name" value="IL1BCENZYME"/>
</dbReference>
<dbReference type="InterPro" id="IPR011600">
    <property type="entry name" value="Pept_C14_caspase"/>
</dbReference>
<feature type="domain" description="Caspase family p10" evidence="8">
    <location>
        <begin position="357"/>
        <end position="442"/>
    </location>
</feature>
<evidence type="ECO:0000256" key="3">
    <source>
        <dbReference type="ARBA" id="ARBA00022801"/>
    </source>
</evidence>
<keyword evidence="3" id="KW-0378">Hydrolase</keyword>
<organism evidence="10 11">
    <name type="scientific">Heterocephalus glaber</name>
    <name type="common">Naked mole rat</name>
    <dbReference type="NCBI Taxonomy" id="10181"/>
    <lineage>
        <taxon>Eukaryota</taxon>
        <taxon>Metazoa</taxon>
        <taxon>Chordata</taxon>
        <taxon>Craniata</taxon>
        <taxon>Vertebrata</taxon>
        <taxon>Euteleostomi</taxon>
        <taxon>Mammalia</taxon>
        <taxon>Eutheria</taxon>
        <taxon>Euarchontoglires</taxon>
        <taxon>Glires</taxon>
        <taxon>Rodentia</taxon>
        <taxon>Hystricomorpha</taxon>
        <taxon>Bathyergidae</taxon>
        <taxon>Heterocephalus</taxon>
    </lineage>
</organism>
<dbReference type="GeneID" id="101700797"/>
<evidence type="ECO:0000256" key="6">
    <source>
        <dbReference type="PIRSR" id="PIRSR038001-1"/>
    </source>
</evidence>
<evidence type="ECO:0000259" key="8">
    <source>
        <dbReference type="PROSITE" id="PS50207"/>
    </source>
</evidence>
<dbReference type="PROSITE" id="PS50207">
    <property type="entry name" value="CASPASE_P10"/>
    <property type="match status" value="1"/>
</dbReference>
<keyword evidence="2" id="KW-0645">Protease</keyword>
<dbReference type="FunFam" id="3.40.50.1460:FF:000007">
    <property type="entry name" value="Caspase-1"/>
    <property type="match status" value="1"/>
</dbReference>
<dbReference type="CDD" id="cd00032">
    <property type="entry name" value="CASc"/>
    <property type="match status" value="1"/>
</dbReference>
<dbReference type="GO" id="GO:0004197">
    <property type="term" value="F:cysteine-type endopeptidase activity"/>
    <property type="evidence" value="ECO:0007669"/>
    <property type="project" value="InterPro"/>
</dbReference>
<dbReference type="InterPro" id="IPR002398">
    <property type="entry name" value="Pept_C14"/>
</dbReference>
<keyword evidence="10" id="KW-1185">Reference proteome</keyword>
<keyword evidence="5" id="KW-0865">Zymogen</keyword>
<dbReference type="InterPro" id="IPR033139">
    <property type="entry name" value="Caspase_cys_AS"/>
</dbReference>
<evidence type="ECO:0000313" key="10">
    <source>
        <dbReference type="Proteomes" id="UP000694906"/>
    </source>
</evidence>
<proteinExistence type="inferred from homology"/>
<evidence type="ECO:0000259" key="9">
    <source>
        <dbReference type="PROSITE" id="PS50208"/>
    </source>
</evidence>
<accession>A0AAX6QFF2</accession>
<evidence type="ECO:0000256" key="4">
    <source>
        <dbReference type="ARBA" id="ARBA00022807"/>
    </source>
</evidence>
<dbReference type="Pfam" id="PF00656">
    <property type="entry name" value="Peptidase_C14"/>
    <property type="match status" value="1"/>
</dbReference>
<dbReference type="KEGG" id="hgl:101700797"/>
<dbReference type="FunFam" id="3.30.70.1470:FF:000003">
    <property type="entry name" value="Caspase-1"/>
    <property type="match status" value="1"/>
</dbReference>
<feature type="domain" description="Caspase family p20" evidence="9">
    <location>
        <begin position="201"/>
        <end position="329"/>
    </location>
</feature>
<dbReference type="RefSeq" id="XP_004874082.1">
    <property type="nucleotide sequence ID" value="XM_004874025.1"/>
</dbReference>
<evidence type="ECO:0000313" key="11">
    <source>
        <dbReference type="RefSeq" id="XP_004874082.1"/>
    </source>
</evidence>
<dbReference type="PROSITE" id="PS50208">
    <property type="entry name" value="CASPASE_P20"/>
    <property type="match status" value="1"/>
</dbReference>
<dbReference type="CTD" id="837"/>
<dbReference type="GO" id="GO:0089720">
    <property type="term" value="F:caspase binding"/>
    <property type="evidence" value="ECO:0007669"/>
    <property type="project" value="TreeGrafter"/>
</dbReference>
<feature type="active site" evidence="6">
    <location>
        <position position="277"/>
    </location>
</feature>
<dbReference type="GO" id="GO:0072557">
    <property type="term" value="C:IPAF inflammasome complex"/>
    <property type="evidence" value="ECO:0007669"/>
    <property type="project" value="TreeGrafter"/>
</dbReference>
<dbReference type="GO" id="GO:0097169">
    <property type="term" value="C:AIM2 inflammasome complex"/>
    <property type="evidence" value="ECO:0007669"/>
    <property type="project" value="TreeGrafter"/>
</dbReference>
<evidence type="ECO:0000256" key="5">
    <source>
        <dbReference type="ARBA" id="ARBA00023145"/>
    </source>
</evidence>
<protein>
    <submittedName>
        <fullName evidence="11">Caspase-4</fullName>
    </submittedName>
</protein>
<dbReference type="GO" id="GO:0012501">
    <property type="term" value="P:programmed cell death"/>
    <property type="evidence" value="ECO:0007669"/>
    <property type="project" value="UniProtKB-ARBA"/>
</dbReference>
<keyword evidence="4" id="KW-0788">Thiol protease</keyword>
<feature type="active site" evidence="6">
    <location>
        <position position="325"/>
    </location>
</feature>
<dbReference type="SMART" id="SM00115">
    <property type="entry name" value="CASc"/>
    <property type="match status" value="1"/>
</dbReference>
<dbReference type="PANTHER" id="PTHR47901">
    <property type="entry name" value="CASPASE RECRUITMENT DOMAIN-CONTAINING PROTEIN 18"/>
    <property type="match status" value="1"/>
</dbReference>
<dbReference type="PROSITE" id="PS01121">
    <property type="entry name" value="CASPASE_HIS"/>
    <property type="match status" value="1"/>
</dbReference>
<dbReference type="Proteomes" id="UP000694906">
    <property type="component" value="Unplaced"/>
</dbReference>
<dbReference type="PROSITE" id="PS01122">
    <property type="entry name" value="CASPASE_CYS"/>
    <property type="match status" value="1"/>
</dbReference>
<dbReference type="InterPro" id="IPR001309">
    <property type="entry name" value="Pept_C14_p20"/>
</dbReference>
<dbReference type="SUPFAM" id="SSF52129">
    <property type="entry name" value="Caspase-like"/>
    <property type="match status" value="1"/>
</dbReference>
<dbReference type="InterPro" id="IPR029030">
    <property type="entry name" value="Caspase-like_dom_sf"/>
</dbReference>
<dbReference type="Gene3D" id="3.40.50.1460">
    <property type="match status" value="1"/>
</dbReference>
<dbReference type="AlphaFoldDB" id="A0AAX6QFF2"/>
<evidence type="ECO:0000256" key="7">
    <source>
        <dbReference type="RuleBase" id="RU003971"/>
    </source>
</evidence>